<protein>
    <submittedName>
        <fullName evidence="1">Uncharacterized protein</fullName>
    </submittedName>
</protein>
<accession>A0A9D7K1N7</accession>
<proteinExistence type="predicted"/>
<evidence type="ECO:0000313" key="2">
    <source>
        <dbReference type="Proteomes" id="UP000886689"/>
    </source>
</evidence>
<evidence type="ECO:0000313" key="1">
    <source>
        <dbReference type="EMBL" id="MBK8524885.1"/>
    </source>
</evidence>
<reference evidence="1" key="1">
    <citation type="submission" date="2020-10" db="EMBL/GenBank/DDBJ databases">
        <title>Connecting structure to function with the recovery of over 1000 high-quality activated sludge metagenome-assembled genomes encoding full-length rRNA genes using long-read sequencing.</title>
        <authorList>
            <person name="Singleton C.M."/>
            <person name="Petriglieri F."/>
            <person name="Kristensen J.M."/>
            <person name="Kirkegaard R.H."/>
            <person name="Michaelsen T.Y."/>
            <person name="Andersen M.H."/>
            <person name="Karst S.M."/>
            <person name="Dueholm M.S."/>
            <person name="Nielsen P.H."/>
            <person name="Albertsen M."/>
        </authorList>
    </citation>
    <scope>NUCLEOTIDE SEQUENCE</scope>
    <source>
        <strain evidence="1">Hirt_18-Q3-R61-65_BATAC.395</strain>
    </source>
</reference>
<organism evidence="1 2">
    <name type="scientific">Candidatus Proximibacter danicus</name>
    <dbReference type="NCBI Taxonomy" id="2954365"/>
    <lineage>
        <taxon>Bacteria</taxon>
        <taxon>Pseudomonadati</taxon>
        <taxon>Pseudomonadota</taxon>
        <taxon>Betaproteobacteria</taxon>
        <taxon>Candidatus Proximibacter</taxon>
    </lineage>
</organism>
<gene>
    <name evidence="1" type="ORF">IPL58_12915</name>
</gene>
<dbReference type="EMBL" id="JADJUC010000017">
    <property type="protein sequence ID" value="MBK8524885.1"/>
    <property type="molecule type" value="Genomic_DNA"/>
</dbReference>
<name>A0A9D7K1N7_9PROT</name>
<dbReference type="AlphaFoldDB" id="A0A9D7K1N7"/>
<comment type="caution">
    <text evidence="1">The sequence shown here is derived from an EMBL/GenBank/DDBJ whole genome shotgun (WGS) entry which is preliminary data.</text>
</comment>
<dbReference type="Proteomes" id="UP000886689">
    <property type="component" value="Unassembled WGS sequence"/>
</dbReference>
<sequence length="60" mass="6510">MFVGYGTEDRFAVDGMRRIAERFLLPLAARCLATTTGQPGCNCGNISSTTFPTIALPDKR</sequence>